<protein>
    <submittedName>
        <fullName evidence="2">Uncharacterized protein</fullName>
    </submittedName>
</protein>
<dbReference type="WBParaSite" id="MCU_008621-RA">
    <property type="protein sequence ID" value="MCU_008621-RA"/>
    <property type="gene ID" value="MCU_008621"/>
</dbReference>
<sequence>MSTINSHCAKQEEPHVDARSGLGGGVSFWKAGEIPRSFPGLYLGWRVVCPNADRGSSGGGGGGRDCSSFRDTSISCPKLCHDETHRRLTITLTSRKSSCPILMDSRNMNCEALIN</sequence>
<organism evidence="2">
    <name type="scientific">Mesocestoides corti</name>
    <name type="common">Flatworm</name>
    <dbReference type="NCBI Taxonomy" id="53468"/>
    <lineage>
        <taxon>Eukaryota</taxon>
        <taxon>Metazoa</taxon>
        <taxon>Spiralia</taxon>
        <taxon>Lophotrochozoa</taxon>
        <taxon>Platyhelminthes</taxon>
        <taxon>Cestoda</taxon>
        <taxon>Eucestoda</taxon>
        <taxon>Cyclophyllidea</taxon>
        <taxon>Mesocestoididae</taxon>
        <taxon>Mesocestoides</taxon>
    </lineage>
</organism>
<evidence type="ECO:0000256" key="1">
    <source>
        <dbReference type="SAM" id="MobiDB-lite"/>
    </source>
</evidence>
<feature type="region of interest" description="Disordered" evidence="1">
    <location>
        <begin position="1"/>
        <end position="21"/>
    </location>
</feature>
<evidence type="ECO:0000313" key="2">
    <source>
        <dbReference type="WBParaSite" id="MCU_008621-RA"/>
    </source>
</evidence>
<dbReference type="AlphaFoldDB" id="A0A5K3FI85"/>
<feature type="compositionally biased region" description="Basic and acidic residues" evidence="1">
    <location>
        <begin position="9"/>
        <end position="18"/>
    </location>
</feature>
<reference evidence="2" key="1">
    <citation type="submission" date="2019-11" db="UniProtKB">
        <authorList>
            <consortium name="WormBaseParasite"/>
        </authorList>
    </citation>
    <scope>IDENTIFICATION</scope>
</reference>
<accession>A0A5K3FI85</accession>
<proteinExistence type="predicted"/>
<name>A0A5K3FI85_MESCO</name>